<accession>A0AAE3JSG4</accession>
<dbReference type="EMBL" id="JAIRBC010000008">
    <property type="protein sequence ID" value="MCG2460517.1"/>
    <property type="molecule type" value="Genomic_DNA"/>
</dbReference>
<proteinExistence type="predicted"/>
<dbReference type="Gene3D" id="2.50.20.10">
    <property type="entry name" value="Lipoprotein localisation LolA/LolB/LppX"/>
    <property type="match status" value="1"/>
</dbReference>
<reference evidence="3" key="1">
    <citation type="submission" date="2023-02" db="EMBL/GenBank/DDBJ databases">
        <title>Genome of Flavobacteriaceae gen. nov. sp. strain F89.</title>
        <authorList>
            <person name="Wang Y."/>
        </authorList>
    </citation>
    <scope>NUCLEOTIDE SEQUENCE</scope>
    <source>
        <strain evidence="3">F89</strain>
    </source>
</reference>
<evidence type="ECO:0000313" key="3">
    <source>
        <dbReference type="EMBL" id="MCG2460517.1"/>
    </source>
</evidence>
<name>A0AAE3JSG4_9FLAO</name>
<gene>
    <name evidence="3" type="ORF">K8352_07140</name>
</gene>
<dbReference type="Pfam" id="PF09865">
    <property type="entry name" value="DUF2092"/>
    <property type="match status" value="1"/>
</dbReference>
<dbReference type="Proteomes" id="UP001200642">
    <property type="component" value="Unassembled WGS sequence"/>
</dbReference>
<dbReference type="AlphaFoldDB" id="A0AAE3JSG4"/>
<feature type="chain" id="PRO_5042071823" evidence="2">
    <location>
        <begin position="21"/>
        <end position="241"/>
    </location>
</feature>
<dbReference type="InterPro" id="IPR019207">
    <property type="entry name" value="DUF2092"/>
</dbReference>
<keyword evidence="1 2" id="KW-0732">Signal</keyword>
<comment type="caution">
    <text evidence="3">The sequence shown here is derived from an EMBL/GenBank/DDBJ whole genome shotgun (WGS) entry which is preliminary data.</text>
</comment>
<evidence type="ECO:0000313" key="4">
    <source>
        <dbReference type="Proteomes" id="UP001200642"/>
    </source>
</evidence>
<protein>
    <submittedName>
        <fullName evidence="3">DUF2092 domain-containing protein</fullName>
    </submittedName>
</protein>
<evidence type="ECO:0000256" key="1">
    <source>
        <dbReference type="ARBA" id="ARBA00022729"/>
    </source>
</evidence>
<keyword evidence="4" id="KW-1185">Reference proteome</keyword>
<organism evidence="3 4">
    <name type="scientific">Cerina litoralis</name>
    <dbReference type="NCBI Taxonomy" id="2874477"/>
    <lineage>
        <taxon>Bacteria</taxon>
        <taxon>Pseudomonadati</taxon>
        <taxon>Bacteroidota</taxon>
        <taxon>Flavobacteriia</taxon>
        <taxon>Flavobacteriales</taxon>
        <taxon>Flavobacteriaceae</taxon>
        <taxon>Cerina</taxon>
    </lineage>
</organism>
<evidence type="ECO:0000256" key="2">
    <source>
        <dbReference type="SAM" id="SignalP"/>
    </source>
</evidence>
<dbReference type="SUPFAM" id="SSF89392">
    <property type="entry name" value="Prokaryotic lipoproteins and lipoprotein localization factors"/>
    <property type="match status" value="1"/>
</dbReference>
<dbReference type="RefSeq" id="WP_317901663.1">
    <property type="nucleotide sequence ID" value="NZ_JAIRBC010000008.1"/>
</dbReference>
<feature type="signal peptide" evidence="2">
    <location>
        <begin position="1"/>
        <end position="20"/>
    </location>
</feature>
<dbReference type="InterPro" id="IPR029046">
    <property type="entry name" value="LolA/LolB/LppX"/>
</dbReference>
<sequence>MKRLLLIVTVVAPVFMEAQAVQKDSSSALYLFDRMASVIGELESCSYTLHRSEDVLVNAYGPEKHFATDKVQLVGPNKMSVQTHGDRGHIGFWYNGKYLARYNYNENNYTIVEAPNNIIDMIDTIHHDYGVDFPAADFLNPTFTDDLVAQFDNIVLLGKRKIEGQDCFYIMATNKNVNIQFWINDGAITLPKKFLITYKNKDNRQFEATFSDWILNPVIPNTVFDFLPPPSSREVAILPQS</sequence>